<dbReference type="Pfam" id="PF10592">
    <property type="entry name" value="AIPR"/>
    <property type="match status" value="1"/>
</dbReference>
<protein>
    <submittedName>
        <fullName evidence="2">AIPR protein</fullName>
    </submittedName>
</protein>
<evidence type="ECO:0000259" key="1">
    <source>
        <dbReference type="Pfam" id="PF10592"/>
    </source>
</evidence>
<sequence length="600" mass="67750">MKRWKEYFGGGRGVYELIKQQIDSSEYFRQRFSNDGQRFVAWYLRNILFRDMNETRDDITDGGNDKQIDAIVIDDDRSLVHIVQGKFIQGGVVDAEPLREVLSAWLQIKDLARLQNVANAKLQRKLAELAAALDEDYEVSFELITTGVLTDAAKHDLEAFQQELARLSEKDDFDATIHVIDPDELRRRYEYAVETDNPSLNYDLQLKGSKFMFHEVAGTPVVIAALPLSECVKLPGIKDGTLFQKNVRQSLGSSNAVNKGIRSTILGDKRSDFFFFHNGVTALCNKLTLEGETLSLKGLSVVNGCQSLNTILSCSETVKKVDDAFILFRFYEIPQRERADKISIFTNSQSAVKARDLRSNDKRVLSIKKAYELRYPNGYFSTKRGETAPAEKDPAYVVDLSGFAKNLVAWHTQRPNLSYGETKIFDKYFETLFKNKDYQPENVFSLSSWMSKVLENWVTTNPLNFNETLLAMKAYAPYHHLYAIGMCFSIANNQSERVPSPSRSYQAAAKAGMIDEIVRVAGTSLNMALEAAANEPQPANRVFSPQNWVKTKGCLAGINGAIRNYFNMLPMMPGGAEIKNKLSEATALKVEDFEYRWSAD</sequence>
<feature type="domain" description="Abortive phage infection protein C-terminal" evidence="1">
    <location>
        <begin position="243"/>
        <end position="450"/>
    </location>
</feature>
<evidence type="ECO:0000313" key="2">
    <source>
        <dbReference type="EMBL" id="NMF95269.1"/>
    </source>
</evidence>
<dbReference type="InterPro" id="IPR018891">
    <property type="entry name" value="AIPR_C"/>
</dbReference>
<accession>A0ABX1N7N8</accession>
<organism evidence="2 3">
    <name type="scientific">Aromatoleum buckelii</name>
    <dbReference type="NCBI Taxonomy" id="200254"/>
    <lineage>
        <taxon>Bacteria</taxon>
        <taxon>Pseudomonadati</taxon>
        <taxon>Pseudomonadota</taxon>
        <taxon>Betaproteobacteria</taxon>
        <taxon>Rhodocyclales</taxon>
        <taxon>Rhodocyclaceae</taxon>
        <taxon>Aromatoleum</taxon>
    </lineage>
</organism>
<dbReference type="Proteomes" id="UP000601990">
    <property type="component" value="Unassembled WGS sequence"/>
</dbReference>
<proteinExistence type="predicted"/>
<keyword evidence="3" id="KW-1185">Reference proteome</keyword>
<evidence type="ECO:0000313" key="3">
    <source>
        <dbReference type="Proteomes" id="UP000601990"/>
    </source>
</evidence>
<gene>
    <name evidence="2" type="ORF">GO608_18330</name>
</gene>
<comment type="caution">
    <text evidence="2">The sequence shown here is derived from an EMBL/GenBank/DDBJ whole genome shotgun (WGS) entry which is preliminary data.</text>
</comment>
<dbReference type="EMBL" id="WTVH01000057">
    <property type="protein sequence ID" value="NMF95269.1"/>
    <property type="molecule type" value="Genomic_DNA"/>
</dbReference>
<name>A0ABX1N7N8_9RHOO</name>
<reference evidence="2" key="1">
    <citation type="submission" date="2019-12" db="EMBL/GenBank/DDBJ databases">
        <title>Comparative genomics gives insights into the taxonomy of the Azoarcus-Aromatoleum group and reveals separate origins of nif in the plant-associated Azoarcus and non-plant-associated Aromatoleum sub-groups.</title>
        <authorList>
            <person name="Lafos M."/>
            <person name="Maluk M."/>
            <person name="Batista M."/>
            <person name="Junghare M."/>
            <person name="Carmona M."/>
            <person name="Faoro H."/>
            <person name="Cruz L.M."/>
            <person name="Battistoni F."/>
            <person name="De Souza E."/>
            <person name="Pedrosa F."/>
            <person name="Chen W.-M."/>
            <person name="Poole P.S."/>
            <person name="Dixon R.A."/>
            <person name="James E.K."/>
        </authorList>
    </citation>
    <scope>NUCLEOTIDE SEQUENCE</scope>
    <source>
        <strain evidence="2">U120</strain>
    </source>
</reference>